<name>A0ACB9HJ58_9ASTR</name>
<gene>
    <name evidence="1" type="ORF">L1987_38171</name>
</gene>
<dbReference type="EMBL" id="CM042029">
    <property type="protein sequence ID" value="KAI3795516.1"/>
    <property type="molecule type" value="Genomic_DNA"/>
</dbReference>
<dbReference type="Proteomes" id="UP001056120">
    <property type="component" value="Linkage Group LG12"/>
</dbReference>
<sequence length="74" mass="7954">MSCGSGRGKHTTRHVSLLSLSGGGYVDDTPGFNQPSLLNSPLHSASHRSLSSLTSLDPLLTSQRFRVTENNKFP</sequence>
<reference evidence="2" key="1">
    <citation type="journal article" date="2022" name="Mol. Ecol. Resour.">
        <title>The genomes of chicory, endive, great burdock and yacon provide insights into Asteraceae palaeo-polyploidization history and plant inulin production.</title>
        <authorList>
            <person name="Fan W."/>
            <person name="Wang S."/>
            <person name="Wang H."/>
            <person name="Wang A."/>
            <person name="Jiang F."/>
            <person name="Liu H."/>
            <person name="Zhao H."/>
            <person name="Xu D."/>
            <person name="Zhang Y."/>
        </authorList>
    </citation>
    <scope>NUCLEOTIDE SEQUENCE [LARGE SCALE GENOMIC DNA]</scope>
    <source>
        <strain evidence="2">cv. Yunnan</strain>
    </source>
</reference>
<keyword evidence="2" id="KW-1185">Reference proteome</keyword>
<protein>
    <submittedName>
        <fullName evidence="1">Uncharacterized protein</fullName>
    </submittedName>
</protein>
<accession>A0ACB9HJ58</accession>
<reference evidence="1 2" key="2">
    <citation type="journal article" date="2022" name="Mol. Ecol. Resour.">
        <title>The genomes of chicory, endive, great burdock and yacon provide insights into Asteraceae paleo-polyploidization history and plant inulin production.</title>
        <authorList>
            <person name="Fan W."/>
            <person name="Wang S."/>
            <person name="Wang H."/>
            <person name="Wang A."/>
            <person name="Jiang F."/>
            <person name="Liu H."/>
            <person name="Zhao H."/>
            <person name="Xu D."/>
            <person name="Zhang Y."/>
        </authorList>
    </citation>
    <scope>NUCLEOTIDE SEQUENCE [LARGE SCALE GENOMIC DNA]</scope>
    <source>
        <strain evidence="2">cv. Yunnan</strain>
        <tissue evidence="1">Leaves</tissue>
    </source>
</reference>
<organism evidence="1 2">
    <name type="scientific">Smallanthus sonchifolius</name>
    <dbReference type="NCBI Taxonomy" id="185202"/>
    <lineage>
        <taxon>Eukaryota</taxon>
        <taxon>Viridiplantae</taxon>
        <taxon>Streptophyta</taxon>
        <taxon>Embryophyta</taxon>
        <taxon>Tracheophyta</taxon>
        <taxon>Spermatophyta</taxon>
        <taxon>Magnoliopsida</taxon>
        <taxon>eudicotyledons</taxon>
        <taxon>Gunneridae</taxon>
        <taxon>Pentapetalae</taxon>
        <taxon>asterids</taxon>
        <taxon>campanulids</taxon>
        <taxon>Asterales</taxon>
        <taxon>Asteraceae</taxon>
        <taxon>Asteroideae</taxon>
        <taxon>Heliantheae alliance</taxon>
        <taxon>Millerieae</taxon>
        <taxon>Smallanthus</taxon>
    </lineage>
</organism>
<comment type="caution">
    <text evidence="1">The sequence shown here is derived from an EMBL/GenBank/DDBJ whole genome shotgun (WGS) entry which is preliminary data.</text>
</comment>
<evidence type="ECO:0000313" key="1">
    <source>
        <dbReference type="EMBL" id="KAI3795516.1"/>
    </source>
</evidence>
<proteinExistence type="predicted"/>
<evidence type="ECO:0000313" key="2">
    <source>
        <dbReference type="Proteomes" id="UP001056120"/>
    </source>
</evidence>